<feature type="domain" description="HTH cro/C1-type" evidence="1">
    <location>
        <begin position="13"/>
        <end position="67"/>
    </location>
</feature>
<evidence type="ECO:0000313" key="2">
    <source>
        <dbReference type="EMBL" id="EQM75935.1"/>
    </source>
</evidence>
<dbReference type="InterPro" id="IPR010982">
    <property type="entry name" value="Lambda_DNA-bd_dom_sf"/>
</dbReference>
<dbReference type="Pfam" id="PF01381">
    <property type="entry name" value="HTH_3"/>
    <property type="match status" value="1"/>
</dbReference>
<comment type="caution">
    <text evidence="2">The sequence shown here is derived from an EMBL/GenBank/DDBJ whole genome shotgun (WGS) entry which is preliminary data.</text>
</comment>
<dbReference type="SUPFAM" id="SSF47413">
    <property type="entry name" value="lambda repressor-like DNA-binding domains"/>
    <property type="match status" value="1"/>
</dbReference>
<dbReference type="InterPro" id="IPR001387">
    <property type="entry name" value="Cro/C1-type_HTH"/>
</dbReference>
<name>T5KFV5_MICMQ</name>
<dbReference type="AlphaFoldDB" id="T5KFV5"/>
<gene>
    <name evidence="2" type="ORF">L687_18670</name>
</gene>
<feature type="non-terminal residue" evidence="2">
    <location>
        <position position="82"/>
    </location>
</feature>
<dbReference type="PROSITE" id="PS50943">
    <property type="entry name" value="HTH_CROC1"/>
    <property type="match status" value="1"/>
</dbReference>
<dbReference type="Gene3D" id="1.10.260.40">
    <property type="entry name" value="lambda repressor-like DNA-binding domains"/>
    <property type="match status" value="1"/>
</dbReference>
<evidence type="ECO:0000259" key="1">
    <source>
        <dbReference type="PROSITE" id="PS50943"/>
    </source>
</evidence>
<proteinExistence type="predicted"/>
<evidence type="ECO:0000313" key="3">
    <source>
        <dbReference type="Proteomes" id="UP000016033"/>
    </source>
</evidence>
<dbReference type="GO" id="GO:0003677">
    <property type="term" value="F:DNA binding"/>
    <property type="evidence" value="ECO:0007669"/>
    <property type="project" value="InterPro"/>
</dbReference>
<sequence length="82" mass="9041">MSMTVTWTLGEILAKLRKDAGMDQLSMAKRVGIARNTLSNYETDKNIPPFDVVVRWAAVTGASLDWLASVCTPSDLNREPTD</sequence>
<dbReference type="Proteomes" id="UP000016033">
    <property type="component" value="Unassembled WGS sequence"/>
</dbReference>
<dbReference type="SMART" id="SM00530">
    <property type="entry name" value="HTH_XRE"/>
    <property type="match status" value="1"/>
</dbReference>
<accession>T5KFV5</accession>
<organism evidence="2 3">
    <name type="scientific">Microbacterium maritypicum MF109</name>
    <dbReference type="NCBI Taxonomy" id="1333857"/>
    <lineage>
        <taxon>Bacteria</taxon>
        <taxon>Bacillati</taxon>
        <taxon>Actinomycetota</taxon>
        <taxon>Actinomycetes</taxon>
        <taxon>Micrococcales</taxon>
        <taxon>Microbacteriaceae</taxon>
        <taxon>Microbacterium</taxon>
    </lineage>
</organism>
<dbReference type="RefSeq" id="WP_021200063.1">
    <property type="nucleotide sequence ID" value="NZ_ATAO01000193.1"/>
</dbReference>
<protein>
    <recommendedName>
        <fullName evidence="1">HTH cro/C1-type domain-containing protein</fullName>
    </recommendedName>
</protein>
<reference evidence="2 3" key="1">
    <citation type="journal article" date="2013" name="Genome Announc.">
        <title>Whole-genome sequences of five oyster-associated bacteria show potential for crude oil hydrocarbon degradation.</title>
        <authorList>
            <person name="Chauhan A."/>
            <person name="Green S."/>
            <person name="Pathak A."/>
            <person name="Thomas J."/>
            <person name="Venkatramanan R."/>
        </authorList>
    </citation>
    <scope>NUCLEOTIDE SEQUENCE [LARGE SCALE GENOMIC DNA]</scope>
    <source>
        <strain evidence="2 3">MF109</strain>
    </source>
</reference>
<dbReference type="CDD" id="cd00093">
    <property type="entry name" value="HTH_XRE"/>
    <property type="match status" value="1"/>
</dbReference>
<dbReference type="EMBL" id="ATAO01000193">
    <property type="protein sequence ID" value="EQM75935.1"/>
    <property type="molecule type" value="Genomic_DNA"/>
</dbReference>